<reference evidence="2" key="1">
    <citation type="journal article" date="2020" name="Stud. Mycol.">
        <title>101 Dothideomycetes genomes: a test case for predicting lifestyles and emergence of pathogens.</title>
        <authorList>
            <person name="Haridas S."/>
            <person name="Albert R."/>
            <person name="Binder M."/>
            <person name="Bloem J."/>
            <person name="Labutti K."/>
            <person name="Salamov A."/>
            <person name="Andreopoulos B."/>
            <person name="Baker S."/>
            <person name="Barry K."/>
            <person name="Bills G."/>
            <person name="Bluhm B."/>
            <person name="Cannon C."/>
            <person name="Castanera R."/>
            <person name="Culley D."/>
            <person name="Daum C."/>
            <person name="Ezra D."/>
            <person name="Gonzalez J."/>
            <person name="Henrissat B."/>
            <person name="Kuo A."/>
            <person name="Liang C."/>
            <person name="Lipzen A."/>
            <person name="Lutzoni F."/>
            <person name="Magnuson J."/>
            <person name="Mondo S."/>
            <person name="Nolan M."/>
            <person name="Ohm R."/>
            <person name="Pangilinan J."/>
            <person name="Park H.-J."/>
            <person name="Ramirez L."/>
            <person name="Alfaro M."/>
            <person name="Sun H."/>
            <person name="Tritt A."/>
            <person name="Yoshinaga Y."/>
            <person name="Zwiers L.-H."/>
            <person name="Turgeon B."/>
            <person name="Goodwin S."/>
            <person name="Spatafora J."/>
            <person name="Crous P."/>
            <person name="Grigoriev I."/>
        </authorList>
    </citation>
    <scope>NUCLEOTIDE SEQUENCE</scope>
    <source>
        <strain evidence="2">CBS 125425</strain>
    </source>
</reference>
<dbReference type="EMBL" id="ML996270">
    <property type="protein sequence ID" value="KAF2728684.1"/>
    <property type="molecule type" value="Genomic_DNA"/>
</dbReference>
<evidence type="ECO:0008006" key="4">
    <source>
        <dbReference type="Google" id="ProtNLM"/>
    </source>
</evidence>
<comment type="caution">
    <text evidence="2">The sequence shown here is derived from an EMBL/GenBank/DDBJ whole genome shotgun (WGS) entry which is preliminary data.</text>
</comment>
<dbReference type="PANTHER" id="PTHR38166">
    <property type="entry name" value="C2H2-TYPE DOMAIN-CONTAINING PROTEIN-RELATED"/>
    <property type="match status" value="1"/>
</dbReference>
<gene>
    <name evidence="2" type="ORF">EJ04DRAFT_581168</name>
</gene>
<proteinExistence type="predicted"/>
<organism evidence="2 3">
    <name type="scientific">Polyplosphaeria fusca</name>
    <dbReference type="NCBI Taxonomy" id="682080"/>
    <lineage>
        <taxon>Eukaryota</taxon>
        <taxon>Fungi</taxon>
        <taxon>Dikarya</taxon>
        <taxon>Ascomycota</taxon>
        <taxon>Pezizomycotina</taxon>
        <taxon>Dothideomycetes</taxon>
        <taxon>Pleosporomycetidae</taxon>
        <taxon>Pleosporales</taxon>
        <taxon>Tetraplosphaeriaceae</taxon>
        <taxon>Polyplosphaeria</taxon>
    </lineage>
</organism>
<dbReference type="Proteomes" id="UP000799444">
    <property type="component" value="Unassembled WGS sequence"/>
</dbReference>
<evidence type="ECO:0000313" key="2">
    <source>
        <dbReference type="EMBL" id="KAF2728684.1"/>
    </source>
</evidence>
<dbReference type="AlphaFoldDB" id="A0A9P4UVX7"/>
<feature type="compositionally biased region" description="Pro residues" evidence="1">
    <location>
        <begin position="487"/>
        <end position="504"/>
    </location>
</feature>
<feature type="region of interest" description="Disordered" evidence="1">
    <location>
        <begin position="25"/>
        <end position="51"/>
    </location>
</feature>
<feature type="region of interest" description="Disordered" evidence="1">
    <location>
        <begin position="243"/>
        <end position="310"/>
    </location>
</feature>
<keyword evidence="3" id="KW-1185">Reference proteome</keyword>
<accession>A0A9P4UVX7</accession>
<evidence type="ECO:0000256" key="1">
    <source>
        <dbReference type="SAM" id="MobiDB-lite"/>
    </source>
</evidence>
<feature type="region of interest" description="Disordered" evidence="1">
    <location>
        <begin position="483"/>
        <end position="537"/>
    </location>
</feature>
<protein>
    <recommendedName>
        <fullName evidence="4">C2H2-type domain-containing protein</fullName>
    </recommendedName>
</protein>
<dbReference type="PANTHER" id="PTHR38166:SF1">
    <property type="entry name" value="C2H2-TYPE DOMAIN-CONTAINING PROTEIN"/>
    <property type="match status" value="1"/>
</dbReference>
<feature type="compositionally biased region" description="Polar residues" evidence="1">
    <location>
        <begin position="243"/>
        <end position="263"/>
    </location>
</feature>
<sequence length="612" mass="68128">MEAPHVAMRQAQYIPASHAALPKLRTAGDSLRRDSIASSKTGDSGYNSDPDISLSPLDFVRPDNVPWSNGVPLQPVFVSEPLEAVETTISLLNRPSSKTPYLPSLDRCRHESNIPATRPQVTSDPFKGQGSKLQWTAGFKAKIEIERVLSIQKDSNRKQNVEQWMNESFPAHDRPDERKLSIASLSSTESCSIYSATDSEDDQTITMEPINLPKATIKTIELIMRKIEINLRYAAYIQCAGQSSQNSTSAPESSRGGRSTQPSGGKRKSRPDDGPDDDPDEDGANKRRRVSITTTEDSEAGPRFACPFYKHDPNRYRNRRTCPGPGWPTVHRMKEHLYRSHAQPISCPRCYQMFDADSDLSNHLRTQPCDNASPQPVEGIDRETLKTLRRRSPPLKLEEDKWRDTYQLLFPSVPEQDIPSPYYDNNSPTEESRRFRRELLDRIRRELFATAEQEASPVEQRLLRRVASIIQRCETDLLSGFHRTPSVPHPQPPALRPVPVPTLPLPTSGPSGRRRSAQAALETSSTSGPMLDAPPGPPHNAGLPFGVPSQFSQYFNDLPEVPNTFGGPAWEDPLPLPSSSLIDWDAVFQVPGEQGGEGNGPVSLFSAEVFSR</sequence>
<evidence type="ECO:0000313" key="3">
    <source>
        <dbReference type="Proteomes" id="UP000799444"/>
    </source>
</evidence>
<dbReference type="OrthoDB" id="4161727at2759"/>
<feature type="compositionally biased region" description="Polar residues" evidence="1">
    <location>
        <begin position="36"/>
        <end position="47"/>
    </location>
</feature>
<name>A0A9P4UVX7_9PLEO</name>